<dbReference type="RefSeq" id="WP_146845146.1">
    <property type="nucleotide sequence ID" value="NZ_BJWH01000004.1"/>
</dbReference>
<gene>
    <name evidence="2" type="ORF">CTE05_11240</name>
</gene>
<evidence type="ECO:0008006" key="4">
    <source>
        <dbReference type="Google" id="ProtNLM"/>
    </source>
</evidence>
<organism evidence="2 3">
    <name type="scientific">Cellulomonas terrae</name>
    <dbReference type="NCBI Taxonomy" id="311234"/>
    <lineage>
        <taxon>Bacteria</taxon>
        <taxon>Bacillati</taxon>
        <taxon>Actinomycetota</taxon>
        <taxon>Actinomycetes</taxon>
        <taxon>Micrococcales</taxon>
        <taxon>Cellulomonadaceae</taxon>
        <taxon>Cellulomonas</taxon>
    </lineage>
</organism>
<protein>
    <recommendedName>
        <fullName evidence="4">PRC-barrel domain-containing protein</fullName>
    </recommendedName>
</protein>
<dbReference type="EMBL" id="BJWH01000004">
    <property type="protein sequence ID" value="GEL97577.1"/>
    <property type="molecule type" value="Genomic_DNA"/>
</dbReference>
<feature type="region of interest" description="Disordered" evidence="1">
    <location>
        <begin position="102"/>
        <end position="123"/>
    </location>
</feature>
<dbReference type="AlphaFoldDB" id="A0A511JHW4"/>
<reference evidence="2 3" key="1">
    <citation type="submission" date="2019-07" db="EMBL/GenBank/DDBJ databases">
        <title>Whole genome shotgun sequence of Cellulomonas terrae NBRC 100819.</title>
        <authorList>
            <person name="Hosoyama A."/>
            <person name="Uohara A."/>
            <person name="Ohji S."/>
            <person name="Ichikawa N."/>
        </authorList>
    </citation>
    <scope>NUCLEOTIDE SEQUENCE [LARGE SCALE GENOMIC DNA]</scope>
    <source>
        <strain evidence="2 3">NBRC 100819</strain>
    </source>
</reference>
<proteinExistence type="predicted"/>
<dbReference type="OrthoDB" id="3430164at2"/>
<name>A0A511JHW4_9CELL</name>
<comment type="caution">
    <text evidence="2">The sequence shown here is derived from an EMBL/GenBank/DDBJ whole genome shotgun (WGS) entry which is preliminary data.</text>
</comment>
<keyword evidence="3" id="KW-1185">Reference proteome</keyword>
<evidence type="ECO:0000256" key="1">
    <source>
        <dbReference type="SAM" id="MobiDB-lite"/>
    </source>
</evidence>
<dbReference type="Proteomes" id="UP000321049">
    <property type="component" value="Unassembled WGS sequence"/>
</dbReference>
<sequence length="123" mass="13585">MILGDLLDTPVRGPADERLGYVVDVRLVLDGPLVGPLAAPRLHGLLVSPRTGTSFLGYERTGVRSPALVARWLRWRHRGTFLVHWQDVAAVEPGAVRLRDGYRQISPDLPGRPSQRPDLHPAT</sequence>
<evidence type="ECO:0000313" key="3">
    <source>
        <dbReference type="Proteomes" id="UP000321049"/>
    </source>
</evidence>
<evidence type="ECO:0000313" key="2">
    <source>
        <dbReference type="EMBL" id="GEL97577.1"/>
    </source>
</evidence>
<accession>A0A511JHW4</accession>